<evidence type="ECO:0000256" key="1">
    <source>
        <dbReference type="SAM" id="MobiDB-lite"/>
    </source>
</evidence>
<proteinExistence type="predicted"/>
<feature type="compositionally biased region" description="Low complexity" evidence="1">
    <location>
        <begin position="11"/>
        <end position="22"/>
    </location>
</feature>
<feature type="region of interest" description="Disordered" evidence="1">
    <location>
        <begin position="1"/>
        <end position="36"/>
    </location>
</feature>
<reference evidence="2 3" key="1">
    <citation type="submission" date="2024-05" db="EMBL/GenBank/DDBJ databases">
        <title>Haplotype-resolved chromosome-level genome assembly of Huyou (Citrus changshanensis).</title>
        <authorList>
            <person name="Miao C."/>
            <person name="Chen W."/>
            <person name="Wu Y."/>
            <person name="Wang L."/>
            <person name="Zhao S."/>
            <person name="Grierson D."/>
            <person name="Xu C."/>
            <person name="Chen K."/>
        </authorList>
    </citation>
    <scope>NUCLEOTIDE SEQUENCE [LARGE SCALE GENOMIC DNA]</scope>
    <source>
        <strain evidence="2">01-14</strain>
        <tissue evidence="2">Leaf</tissue>
    </source>
</reference>
<gene>
    <name evidence="2" type="ORF">WN944_016116</name>
</gene>
<organism evidence="2 3">
    <name type="scientific">Citrus x changshan-huyou</name>
    <dbReference type="NCBI Taxonomy" id="2935761"/>
    <lineage>
        <taxon>Eukaryota</taxon>
        <taxon>Viridiplantae</taxon>
        <taxon>Streptophyta</taxon>
        <taxon>Embryophyta</taxon>
        <taxon>Tracheophyta</taxon>
        <taxon>Spermatophyta</taxon>
        <taxon>Magnoliopsida</taxon>
        <taxon>eudicotyledons</taxon>
        <taxon>Gunneridae</taxon>
        <taxon>Pentapetalae</taxon>
        <taxon>rosids</taxon>
        <taxon>malvids</taxon>
        <taxon>Sapindales</taxon>
        <taxon>Rutaceae</taxon>
        <taxon>Aurantioideae</taxon>
        <taxon>Citrus</taxon>
    </lineage>
</organism>
<comment type="caution">
    <text evidence="2">The sequence shown here is derived from an EMBL/GenBank/DDBJ whole genome shotgun (WGS) entry which is preliminary data.</text>
</comment>
<sequence>MVSLRRTDGDSTISISSSAETSSRIRSESFTEPLLPGSKDCSNSIEMRRTGSLVVGLIIRIVPPIRKAMIGDNALLRLIDNSASLLGYDHPQLLRL</sequence>
<dbReference type="EMBL" id="JBCGBO010000005">
    <property type="protein sequence ID" value="KAK9200917.1"/>
    <property type="molecule type" value="Genomic_DNA"/>
</dbReference>
<dbReference type="AlphaFoldDB" id="A0AAP0QRP9"/>
<accession>A0AAP0QRP9</accession>
<keyword evidence="3" id="KW-1185">Reference proteome</keyword>
<name>A0AAP0QRP9_9ROSI</name>
<dbReference type="Proteomes" id="UP001428341">
    <property type="component" value="Unassembled WGS sequence"/>
</dbReference>
<evidence type="ECO:0000313" key="3">
    <source>
        <dbReference type="Proteomes" id="UP001428341"/>
    </source>
</evidence>
<protein>
    <submittedName>
        <fullName evidence="2">Uncharacterized protein</fullName>
    </submittedName>
</protein>
<evidence type="ECO:0000313" key="2">
    <source>
        <dbReference type="EMBL" id="KAK9200917.1"/>
    </source>
</evidence>